<feature type="domain" description="Spidroin N-terminal" evidence="3">
    <location>
        <begin position="44"/>
        <end position="157"/>
    </location>
</feature>
<feature type="compositionally biased region" description="Basic and acidic residues" evidence="1">
    <location>
        <begin position="1027"/>
        <end position="1044"/>
    </location>
</feature>
<feature type="compositionally biased region" description="Basic and acidic residues" evidence="1">
    <location>
        <begin position="980"/>
        <end position="1012"/>
    </location>
</feature>
<feature type="compositionally biased region" description="Low complexity" evidence="1">
    <location>
        <begin position="1193"/>
        <end position="1202"/>
    </location>
</feature>
<sequence>MGFIPHVFIAICIVAIKLSIANGMELNETNIISDESFPSEFSKTEKKFAKVFITDITNAKEFGTTGNMDFKEIVDGLLKAVHLLKKSKDAGADQKESLMIGFAAALADMIITECSPDLSIEHRTRIVTDALSDAYTQATGEANEAIIEEVAYLVKIFLVSDVSELGTGDQHDQRTHRVPLGQYGYHPSARGRYRYDARRIPYYQHNRGGNIHNINFPQSERRFNGRRFPQNLEHLRGLDHANGPGHLIESRNEHERHIPGTKFEEYGRHIPGAEFEEYGRNRPNSEFLLEGKQPEFFNGRNQRPRDEFLVKERRSDALRLEEEDFPLDLKRFEGGKGLSKLLEEDGGQPEKEYVQKEGVSEINLKDTYRFHNSRILKSKSTDNGLEFLGEPEYQKPEHLEGEGEPHGLPFLKGKHREHGMEFSKAKPEYRDLKYIKGEGRPQGLEFLNREPRLDHLEFVDEHEPLQYREVGSPHSFKSTKGEPRHHDLEFLEPEPLEIKYLEMERIPHQEFKHFDGEDRPQGLQFLKDKQIHENLEFLESRPHILKFLGEEPRHHNSNLGEGNPKHKGLKFLEGEPQRLDTLEGELEPEGVELVKGRPRRLEVLRDGPVSPGLDYLEGEPRKIDILDGEPELEGLKLGEGRPRRLKVLANKHIPKVAQFLEGGLPRIGILEGEPEGLELVEGRPRRVDVLRHGPIPPGLDYLEGEPRRIYFLEGKPELEGLELEEGRPRRLEVLKEEPIPIGSEFLEGGPPIKDILEGEPEGLEFVEGRPRRVEVLRDVHIPQIAEFAEGERRRIDNLEGEPELHGSEFGEGRPRKLEVLKGEPRNQELDFKESEKRELELLEREHRQRGFKRVKDRPRFHDIEFRGEPKLHDLEYLEMDERPHEKYYTQKENPPYDIPIEEEGSHLDREYDRDEGNNQPPENYELPEPDQEYYGRQYPNPNRYGYLRPEHYRHLRPEHYGYRRHPLQPRFRNGHSYQPEFEKKENYHHRPEFVERDRPSVPEYIEERERPQLTEFSDDYRTGFSPDHIRPEESSPLYHNDRPYTDILQEKSIPGYSHDHPSEHSSKEYKSTLENEERYPKKLERFPEEIGKESVDEPESSPLLSPHASRETPRSPGDGKAESSSREKLNHQPPKELGADIMTKNNNKKTLHHSDHETTSETKIISLGKTQKPQSSSPSLSRTEKLSTPLGQSTSTISETTSNIDFRKLKNEIVKSQKTKTFQETTPNSRTQHPKKEKDNQPNLEHGASKAASIFSLAHNTTQSSSSGHPKLPPIQTEPKPRTPLVFSTPSLLSGAGQGATRNSKQDLNGKTTKSHSYKVTETISNKTRPVTENPAASVTTLGHNNAPETTPRPSGPISKTHRETKPSSEGGATTPAPILNSGPKTTPAVEHGGPASSSSPKGPNSKSPLESSTSSPILGSSHQKKHKSKHGSHGETRKSQSSSPSPPTPKATNKPTHYPLGPSTTTAGPIAGKKSNIESTFTTLRPSNASETTPLPSGTISKTPKKTQSSLKVGASTLASFKFGNNYSGSSVTCFH</sequence>
<feature type="chain" id="PRO_5043753483" description="Spidroin N-terminal domain-containing protein" evidence="2">
    <location>
        <begin position="24"/>
        <end position="1537"/>
    </location>
</feature>
<keyword evidence="5" id="KW-1185">Reference proteome</keyword>
<comment type="caution">
    <text evidence="4">The sequence shown here is derived from an EMBL/GenBank/DDBJ whole genome shotgun (WGS) entry which is preliminary data.</text>
</comment>
<dbReference type="Gene3D" id="1.10.274.70">
    <property type="match status" value="1"/>
</dbReference>
<protein>
    <recommendedName>
        <fullName evidence="3">Spidroin N-terminal domain-containing protein</fullName>
    </recommendedName>
</protein>
<feature type="compositionally biased region" description="Polar residues" evidence="1">
    <location>
        <begin position="1258"/>
        <end position="1268"/>
    </location>
</feature>
<feature type="signal peptide" evidence="2">
    <location>
        <begin position="1"/>
        <end position="23"/>
    </location>
</feature>
<reference evidence="4 5" key="1">
    <citation type="journal article" date="2022" name="Nat. Ecol. Evol.">
        <title>A masculinizing supergene underlies an exaggerated male reproductive morph in a spider.</title>
        <authorList>
            <person name="Hendrickx F."/>
            <person name="De Corte Z."/>
            <person name="Sonet G."/>
            <person name="Van Belleghem S.M."/>
            <person name="Kostlbacher S."/>
            <person name="Vangestel C."/>
        </authorList>
    </citation>
    <scope>NUCLEOTIDE SEQUENCE [LARGE SCALE GENOMIC DNA]</scope>
    <source>
        <strain evidence="4">W744_W776</strain>
    </source>
</reference>
<keyword evidence="2" id="KW-0732">Signal</keyword>
<feature type="compositionally biased region" description="Polar residues" evidence="1">
    <location>
        <begin position="1216"/>
        <end position="1231"/>
    </location>
</feature>
<dbReference type="InterPro" id="IPR038243">
    <property type="entry name" value="Spidroin_N_sf"/>
</dbReference>
<evidence type="ECO:0000256" key="1">
    <source>
        <dbReference type="SAM" id="MobiDB-lite"/>
    </source>
</evidence>
<dbReference type="InterPro" id="IPR031913">
    <property type="entry name" value="Spidroin_N"/>
</dbReference>
<evidence type="ECO:0000259" key="3">
    <source>
        <dbReference type="Pfam" id="PF16763"/>
    </source>
</evidence>
<feature type="compositionally biased region" description="Basic and acidic residues" evidence="1">
    <location>
        <begin position="1205"/>
        <end position="1215"/>
    </location>
</feature>
<accession>A0AAV6UHX0</accession>
<feature type="region of interest" description="Disordered" evidence="1">
    <location>
        <begin position="883"/>
        <end position="1511"/>
    </location>
</feature>
<evidence type="ECO:0000313" key="5">
    <source>
        <dbReference type="Proteomes" id="UP000827092"/>
    </source>
</evidence>
<feature type="compositionally biased region" description="Basic and acidic residues" evidence="1">
    <location>
        <begin position="903"/>
        <end position="916"/>
    </location>
</feature>
<dbReference type="EMBL" id="JAFNEN010000390">
    <property type="protein sequence ID" value="KAG8184020.1"/>
    <property type="molecule type" value="Genomic_DNA"/>
</dbReference>
<feature type="compositionally biased region" description="Low complexity" evidence="1">
    <location>
        <begin position="1393"/>
        <end position="1422"/>
    </location>
</feature>
<evidence type="ECO:0000313" key="4">
    <source>
        <dbReference type="EMBL" id="KAG8184020.1"/>
    </source>
</evidence>
<dbReference type="Proteomes" id="UP000827092">
    <property type="component" value="Unassembled WGS sequence"/>
</dbReference>
<feature type="compositionally biased region" description="Basic and acidic residues" evidence="1">
    <location>
        <begin position="1057"/>
        <end position="1095"/>
    </location>
</feature>
<feature type="compositionally biased region" description="Polar residues" evidence="1">
    <location>
        <begin position="1168"/>
        <end position="1181"/>
    </location>
</feature>
<feature type="compositionally biased region" description="Polar residues" evidence="1">
    <location>
        <begin position="1318"/>
        <end position="1353"/>
    </location>
</feature>
<gene>
    <name evidence="4" type="ORF">JTE90_011518</name>
</gene>
<feature type="compositionally biased region" description="Polar residues" evidence="1">
    <location>
        <begin position="1300"/>
        <end position="1312"/>
    </location>
</feature>
<organism evidence="4 5">
    <name type="scientific">Oedothorax gibbosus</name>
    <dbReference type="NCBI Taxonomy" id="931172"/>
    <lineage>
        <taxon>Eukaryota</taxon>
        <taxon>Metazoa</taxon>
        <taxon>Ecdysozoa</taxon>
        <taxon>Arthropoda</taxon>
        <taxon>Chelicerata</taxon>
        <taxon>Arachnida</taxon>
        <taxon>Araneae</taxon>
        <taxon>Araneomorphae</taxon>
        <taxon>Entelegynae</taxon>
        <taxon>Araneoidea</taxon>
        <taxon>Linyphiidae</taxon>
        <taxon>Erigoninae</taxon>
        <taxon>Oedothorax</taxon>
    </lineage>
</organism>
<feature type="compositionally biased region" description="Basic residues" evidence="1">
    <location>
        <begin position="1423"/>
        <end position="1432"/>
    </location>
</feature>
<feature type="compositionally biased region" description="Basic and acidic residues" evidence="1">
    <location>
        <begin position="948"/>
        <end position="961"/>
    </location>
</feature>
<evidence type="ECO:0000256" key="2">
    <source>
        <dbReference type="SAM" id="SignalP"/>
    </source>
</evidence>
<proteinExistence type="predicted"/>
<feature type="compositionally biased region" description="Polar residues" evidence="1">
    <location>
        <begin position="1478"/>
        <end position="1511"/>
    </location>
</feature>
<dbReference type="Pfam" id="PF16763">
    <property type="entry name" value="Spidroin_N"/>
    <property type="match status" value="1"/>
</dbReference>
<feature type="compositionally biased region" description="Basic and acidic residues" evidence="1">
    <location>
        <begin position="1108"/>
        <end position="1138"/>
    </location>
</feature>
<name>A0AAV6UHX0_9ARAC</name>